<protein>
    <recommendedName>
        <fullName evidence="3">RNase H type-1 domain-containing protein</fullName>
    </recommendedName>
</protein>
<evidence type="ECO:0000313" key="1">
    <source>
        <dbReference type="EMBL" id="KAL1204810.1"/>
    </source>
</evidence>
<organism evidence="1 2">
    <name type="scientific">Cardamine amara subsp. amara</name>
    <dbReference type="NCBI Taxonomy" id="228776"/>
    <lineage>
        <taxon>Eukaryota</taxon>
        <taxon>Viridiplantae</taxon>
        <taxon>Streptophyta</taxon>
        <taxon>Embryophyta</taxon>
        <taxon>Tracheophyta</taxon>
        <taxon>Spermatophyta</taxon>
        <taxon>Magnoliopsida</taxon>
        <taxon>eudicotyledons</taxon>
        <taxon>Gunneridae</taxon>
        <taxon>Pentapetalae</taxon>
        <taxon>rosids</taxon>
        <taxon>malvids</taxon>
        <taxon>Brassicales</taxon>
        <taxon>Brassicaceae</taxon>
        <taxon>Cardamineae</taxon>
        <taxon>Cardamine</taxon>
    </lineage>
</organism>
<comment type="caution">
    <text evidence="1">The sequence shown here is derived from an EMBL/GenBank/DDBJ whole genome shotgun (WGS) entry which is preliminary data.</text>
</comment>
<evidence type="ECO:0000313" key="2">
    <source>
        <dbReference type="Proteomes" id="UP001558713"/>
    </source>
</evidence>
<proteinExistence type="predicted"/>
<keyword evidence="2" id="KW-1185">Reference proteome</keyword>
<evidence type="ECO:0008006" key="3">
    <source>
        <dbReference type="Google" id="ProtNLM"/>
    </source>
</evidence>
<dbReference type="Proteomes" id="UP001558713">
    <property type="component" value="Unassembled WGS sequence"/>
</dbReference>
<accession>A0ABD1AT81</accession>
<reference evidence="1 2" key="1">
    <citation type="submission" date="2024-04" db="EMBL/GenBank/DDBJ databases">
        <title>Genome assembly C_amara_ONT_v2.</title>
        <authorList>
            <person name="Yant L."/>
            <person name="Moore C."/>
            <person name="Slenker M."/>
        </authorList>
    </citation>
    <scope>NUCLEOTIDE SEQUENCE [LARGE SCALE GENOMIC DNA]</scope>
    <source>
        <tissue evidence="1">Leaf</tissue>
    </source>
</reference>
<name>A0ABD1AT81_CARAN</name>
<dbReference type="EMBL" id="JBANAX010000526">
    <property type="protein sequence ID" value="KAL1204810.1"/>
    <property type="molecule type" value="Genomic_DNA"/>
</dbReference>
<sequence length="93" mass="10709">MKIHKVIIEVSSDDAVKAVNYPHKWPIYRNILDVIHKSLKNLTDWQIQSVSWESNQCAGKITQSVTDDRRYQSYIARGGPSWLQDLLIKEAAV</sequence>
<gene>
    <name evidence="1" type="ORF">V5N11_017417</name>
</gene>
<dbReference type="AlphaFoldDB" id="A0ABD1AT81"/>